<proteinExistence type="predicted"/>
<evidence type="ECO:0008006" key="3">
    <source>
        <dbReference type="Google" id="ProtNLM"/>
    </source>
</evidence>
<dbReference type="Proteomes" id="UP000230796">
    <property type="component" value="Unassembled WGS sequence"/>
</dbReference>
<evidence type="ECO:0000313" key="1">
    <source>
        <dbReference type="EMBL" id="PIR98967.1"/>
    </source>
</evidence>
<gene>
    <name evidence="1" type="ORF">COT87_01965</name>
</gene>
<dbReference type="AlphaFoldDB" id="A0A2H0VIN6"/>
<dbReference type="EMBL" id="PFAF01000040">
    <property type="protein sequence ID" value="PIR98967.1"/>
    <property type="molecule type" value="Genomic_DNA"/>
</dbReference>
<comment type="caution">
    <text evidence="1">The sequence shown here is derived from an EMBL/GenBank/DDBJ whole genome shotgun (WGS) entry which is preliminary data.</text>
</comment>
<organism evidence="1 2">
    <name type="scientific">Candidatus Collierbacteria bacterium CG10_big_fil_rev_8_21_14_0_10_44_9</name>
    <dbReference type="NCBI Taxonomy" id="1974535"/>
    <lineage>
        <taxon>Bacteria</taxon>
        <taxon>Candidatus Collieribacteriota</taxon>
    </lineage>
</organism>
<protein>
    <recommendedName>
        <fullName evidence="3">Peptidase C39-like domain-containing protein</fullName>
    </recommendedName>
</protein>
<evidence type="ECO:0000313" key="2">
    <source>
        <dbReference type="Proteomes" id="UP000230796"/>
    </source>
</evidence>
<name>A0A2H0VIN6_9BACT</name>
<accession>A0A2H0VIN6</accession>
<sequence length="214" mass="24580">MSKSIKFYPNHPDNMHCSQAVFRAVFKYFFDEELSWEKIDEITKTIPGRGSWTMAVYIELAKRGIEIINFEPFDYQRFEKEGIEYLKSNFSEETVKWYLEHSNLMSVQNLVPEFLNLVHHETRKATIEDIDRLLSDGYILGAEINSRVLNKKPGFSLHYVLIQKGTGNEYTINDPGGGSAPALENRIVSKIEFMEALGKDGSNGEVTAMRRKVS</sequence>
<reference evidence="2" key="1">
    <citation type="submission" date="2017-09" db="EMBL/GenBank/DDBJ databases">
        <title>Depth-based differentiation of microbial function through sediment-hosted aquifers and enrichment of novel symbionts in the deep terrestrial subsurface.</title>
        <authorList>
            <person name="Probst A.J."/>
            <person name="Ladd B."/>
            <person name="Jarett J.K."/>
            <person name="Geller-Mcgrath D.E."/>
            <person name="Sieber C.M.K."/>
            <person name="Emerson J.B."/>
            <person name="Anantharaman K."/>
            <person name="Thomas B.C."/>
            <person name="Malmstrom R."/>
            <person name="Stieglmeier M."/>
            <person name="Klingl A."/>
            <person name="Woyke T."/>
            <person name="Ryan C.M."/>
            <person name="Banfield J.F."/>
        </authorList>
    </citation>
    <scope>NUCLEOTIDE SEQUENCE [LARGE SCALE GENOMIC DNA]</scope>
</reference>